<sequence>MIVFERLFIKIAGGLDIVELIKAVSQIHARYGTVRPKVGASFSNQGFIFAQSGGKGFAGCSKLGLLISLKTLFKQ</sequence>
<comment type="caution">
    <text evidence="1">The sequence shown here is derived from an EMBL/GenBank/DDBJ whole genome shotgun (WGS) entry which is preliminary data.</text>
</comment>
<name>A0A176S3V5_9GAMM</name>
<dbReference type="EMBL" id="LUTY01000845">
    <property type="protein sequence ID" value="OAD22596.1"/>
    <property type="molecule type" value="Genomic_DNA"/>
</dbReference>
<dbReference type="Proteomes" id="UP000076962">
    <property type="component" value="Unassembled WGS sequence"/>
</dbReference>
<evidence type="ECO:0000313" key="1">
    <source>
        <dbReference type="EMBL" id="OAD22596.1"/>
    </source>
</evidence>
<protein>
    <submittedName>
        <fullName evidence="1">Uncharacterized protein</fullName>
    </submittedName>
</protein>
<gene>
    <name evidence="1" type="ORF">THIOM_001588</name>
</gene>
<keyword evidence="2" id="KW-1185">Reference proteome</keyword>
<reference evidence="1 2" key="1">
    <citation type="submission" date="2016-05" db="EMBL/GenBank/DDBJ databases">
        <title>Single-cell genome of chain-forming Candidatus Thiomargarita nelsonii and comparison to other large sulfur-oxidizing bacteria.</title>
        <authorList>
            <person name="Winkel M."/>
            <person name="Salman V."/>
            <person name="Woyke T."/>
            <person name="Schulz-Vogt H."/>
            <person name="Richter M."/>
            <person name="Flood B."/>
            <person name="Bailey J."/>
            <person name="Amann R."/>
            <person name="Mussmann M."/>
        </authorList>
    </citation>
    <scope>NUCLEOTIDE SEQUENCE [LARGE SCALE GENOMIC DNA]</scope>
    <source>
        <strain evidence="1 2">THI036</strain>
    </source>
</reference>
<organism evidence="1 2">
    <name type="scientific">Candidatus Thiomargarita nelsonii</name>
    <dbReference type="NCBI Taxonomy" id="1003181"/>
    <lineage>
        <taxon>Bacteria</taxon>
        <taxon>Pseudomonadati</taxon>
        <taxon>Pseudomonadota</taxon>
        <taxon>Gammaproteobacteria</taxon>
        <taxon>Thiotrichales</taxon>
        <taxon>Thiotrichaceae</taxon>
        <taxon>Thiomargarita</taxon>
    </lineage>
</organism>
<dbReference type="AlphaFoldDB" id="A0A176S3V5"/>
<accession>A0A176S3V5</accession>
<proteinExistence type="predicted"/>
<evidence type="ECO:0000313" key="2">
    <source>
        <dbReference type="Proteomes" id="UP000076962"/>
    </source>
</evidence>